<sequence length="66" mass="7502">MIVLTTINGKEFCLNSELIYKIEQAPDTIITLTDGKILRVIDKTDDIVEKIVDYKRRIYRGATGGE</sequence>
<organism evidence="1 2">
    <name type="scientific">Alkalibaculum bacchi</name>
    <dbReference type="NCBI Taxonomy" id="645887"/>
    <lineage>
        <taxon>Bacteria</taxon>
        <taxon>Bacillati</taxon>
        <taxon>Bacillota</taxon>
        <taxon>Clostridia</taxon>
        <taxon>Eubacteriales</taxon>
        <taxon>Eubacteriaceae</taxon>
        <taxon>Alkalibaculum</taxon>
    </lineage>
</organism>
<dbReference type="RefSeq" id="WP_113919308.1">
    <property type="nucleotide sequence ID" value="NZ_CALNCS010000100.1"/>
</dbReference>
<dbReference type="Proteomes" id="UP000253490">
    <property type="component" value="Unassembled WGS sequence"/>
</dbReference>
<gene>
    <name evidence="1" type="ORF">DES36_101153</name>
</gene>
<evidence type="ECO:0000313" key="2">
    <source>
        <dbReference type="Proteomes" id="UP000253490"/>
    </source>
</evidence>
<protein>
    <submittedName>
        <fullName evidence="1">Flagellar protein FlbD</fullName>
    </submittedName>
</protein>
<reference evidence="1 2" key="1">
    <citation type="submission" date="2018-06" db="EMBL/GenBank/DDBJ databases">
        <title>Genomic Encyclopedia of Type Strains, Phase IV (KMG-IV): sequencing the most valuable type-strain genomes for metagenomic binning, comparative biology and taxonomic classification.</title>
        <authorList>
            <person name="Goeker M."/>
        </authorList>
    </citation>
    <scope>NUCLEOTIDE SEQUENCE [LARGE SCALE GENOMIC DNA]</scope>
    <source>
        <strain evidence="1 2">DSM 22112</strain>
    </source>
</reference>
<dbReference type="PANTHER" id="PTHR39185">
    <property type="entry name" value="SWARMING MOTILITY PROTEIN SWRD"/>
    <property type="match status" value="1"/>
</dbReference>
<dbReference type="EMBL" id="QNRX01000001">
    <property type="protein sequence ID" value="RBP70099.1"/>
    <property type="molecule type" value="Genomic_DNA"/>
</dbReference>
<dbReference type="PANTHER" id="PTHR39185:SF1">
    <property type="entry name" value="SWARMING MOTILITY PROTEIN SWRD"/>
    <property type="match status" value="1"/>
</dbReference>
<keyword evidence="1" id="KW-0969">Cilium</keyword>
<keyword evidence="2" id="KW-1185">Reference proteome</keyword>
<evidence type="ECO:0000313" key="1">
    <source>
        <dbReference type="EMBL" id="RBP70099.1"/>
    </source>
</evidence>
<dbReference type="InterPro" id="IPR009384">
    <property type="entry name" value="SwrD-like"/>
</dbReference>
<keyword evidence="1" id="KW-0282">Flagellum</keyword>
<name>A0A366IHF8_9FIRM</name>
<dbReference type="AlphaFoldDB" id="A0A366IHF8"/>
<accession>A0A366IHF8</accession>
<dbReference type="Pfam" id="PF06289">
    <property type="entry name" value="FlbD"/>
    <property type="match status" value="1"/>
</dbReference>
<keyword evidence="1" id="KW-0966">Cell projection</keyword>
<dbReference type="OrthoDB" id="9799862at2"/>
<proteinExistence type="predicted"/>
<comment type="caution">
    <text evidence="1">The sequence shown here is derived from an EMBL/GenBank/DDBJ whole genome shotgun (WGS) entry which is preliminary data.</text>
</comment>